<dbReference type="Proteomes" id="UP000313359">
    <property type="component" value="Unassembled WGS sequence"/>
</dbReference>
<dbReference type="OrthoDB" id="2930561at2759"/>
<organism evidence="1 2">
    <name type="scientific">Lentinus tigrinus ALCF2SS1-6</name>
    <dbReference type="NCBI Taxonomy" id="1328759"/>
    <lineage>
        <taxon>Eukaryota</taxon>
        <taxon>Fungi</taxon>
        <taxon>Dikarya</taxon>
        <taxon>Basidiomycota</taxon>
        <taxon>Agaricomycotina</taxon>
        <taxon>Agaricomycetes</taxon>
        <taxon>Polyporales</taxon>
        <taxon>Polyporaceae</taxon>
        <taxon>Lentinus</taxon>
    </lineage>
</organism>
<dbReference type="AlphaFoldDB" id="A0A5C2RUY0"/>
<dbReference type="STRING" id="1328759.A0A5C2RUY0"/>
<accession>A0A5C2RUY0</accession>
<proteinExistence type="predicted"/>
<reference evidence="1" key="1">
    <citation type="journal article" date="2018" name="Genome Biol. Evol.">
        <title>Genomics and development of Lentinus tigrinus, a white-rot wood-decaying mushroom with dimorphic fruiting bodies.</title>
        <authorList>
            <person name="Wu B."/>
            <person name="Xu Z."/>
            <person name="Knudson A."/>
            <person name="Carlson A."/>
            <person name="Chen N."/>
            <person name="Kovaka S."/>
            <person name="LaButti K."/>
            <person name="Lipzen A."/>
            <person name="Pennachio C."/>
            <person name="Riley R."/>
            <person name="Schakwitz W."/>
            <person name="Umezawa K."/>
            <person name="Ohm R.A."/>
            <person name="Grigoriev I.V."/>
            <person name="Nagy L.G."/>
            <person name="Gibbons J."/>
            <person name="Hibbett D."/>
        </authorList>
    </citation>
    <scope>NUCLEOTIDE SEQUENCE [LARGE SCALE GENOMIC DNA]</scope>
    <source>
        <strain evidence="1">ALCF2SS1-6</strain>
    </source>
</reference>
<keyword evidence="2" id="KW-1185">Reference proteome</keyword>
<evidence type="ECO:0000313" key="2">
    <source>
        <dbReference type="Proteomes" id="UP000313359"/>
    </source>
</evidence>
<name>A0A5C2RUY0_9APHY</name>
<sequence>MPILPLCQLWAYFWVVHELKGQSASGFSYNDKLGAGIMEVNEQIWEDYVKTHKDVKPFKNKSFLDYYDMLDVMPAKQLVWNSTVKKAHTSSGAQALTGMTGQLDNFNDTMHKILTLEQGDASTPQCKQKAMIQVQQLETDLSDDQLVSLINIFQLQAGAADAYLVLQREGLRKAWVQDKLKQQL</sequence>
<evidence type="ECO:0000313" key="1">
    <source>
        <dbReference type="EMBL" id="RPD55518.1"/>
    </source>
</evidence>
<protein>
    <recommendedName>
        <fullName evidence="3">Myb/SANT-like domain-containing protein</fullName>
    </recommendedName>
</protein>
<gene>
    <name evidence="1" type="ORF">L227DRAFT_615369</name>
</gene>
<dbReference type="EMBL" id="ML122295">
    <property type="protein sequence ID" value="RPD55518.1"/>
    <property type="molecule type" value="Genomic_DNA"/>
</dbReference>
<evidence type="ECO:0008006" key="3">
    <source>
        <dbReference type="Google" id="ProtNLM"/>
    </source>
</evidence>